<dbReference type="SMART" id="SM00562">
    <property type="entry name" value="NDK"/>
    <property type="match status" value="1"/>
</dbReference>
<dbReference type="Pfam" id="PF00334">
    <property type="entry name" value="NDK"/>
    <property type="match status" value="1"/>
</dbReference>
<feature type="region of interest" description="Disordered" evidence="8">
    <location>
        <begin position="309"/>
        <end position="495"/>
    </location>
</feature>
<dbReference type="EMBL" id="SEOQ01000320">
    <property type="protein sequence ID" value="TFY65662.1"/>
    <property type="molecule type" value="Genomic_DNA"/>
</dbReference>
<keyword evidence="6" id="KW-0067">ATP-binding</keyword>
<accession>A0A4Y9YU12</accession>
<evidence type="ECO:0000256" key="7">
    <source>
        <dbReference type="PROSITE-ProRule" id="PRU00706"/>
    </source>
</evidence>
<protein>
    <recommendedName>
        <fullName evidence="2">Nucleoside diphosphate kinase</fullName>
    </recommendedName>
</protein>
<keyword evidence="3" id="KW-0808">Transferase</keyword>
<feature type="domain" description="Nucleoside diphosphate kinase-like" evidence="9">
    <location>
        <begin position="33"/>
        <end position="166"/>
    </location>
</feature>
<dbReference type="GO" id="GO:0005524">
    <property type="term" value="F:ATP binding"/>
    <property type="evidence" value="ECO:0007669"/>
    <property type="project" value="UniProtKB-KW"/>
</dbReference>
<feature type="region of interest" description="Disordered" evidence="8">
    <location>
        <begin position="1"/>
        <end position="30"/>
    </location>
</feature>
<dbReference type="STRING" id="205917.A0A4Y9YU12"/>
<sequence>MSLELSIPTQHNNGLRSGSASPLATPKSPMMNPTRTVAIIKHHALDHRFEIEHRIAESSFEIVKERQMEFDVETDPDTLFELFGEDAASFAEGPVWVYVLERRRAIEVWQTLMGDTDPAVATQQSPRSLRALYGLSKSQNAVMGSPDTETAEIQIASLFVSSPPFPATEFPQPDDLSIHNLDIANAQANGLERIPAASEHGGYAQSSAKSGRSSTANESGKSAFRARSIPSTHAVPSIAPRTTHAADLRAGILSDKSDRERGPRVAPTREEMKQIFMDVPGHKRSETIAVASTAPPVVAPRMTRAASLRLGQKPAPSPRRPKTADVNADKATFDGVPGHKRRESIAVASTKAPTVAPRLNKSAALRQTKDAAPPSSFMFRGPSTQRHPTLSRSSSQTQLSSRPPSAQSVTSPSSTSRRTPSRTASNPPPRPASSAGRSTRPPSSAAAASPTPAKPRPRPTSLQAPAMAPRQNKSAMLRAAKMAGTPTSTKKPVFV</sequence>
<feature type="compositionally biased region" description="Low complexity" evidence="8">
    <location>
        <begin position="432"/>
        <end position="451"/>
    </location>
</feature>
<evidence type="ECO:0000256" key="3">
    <source>
        <dbReference type="ARBA" id="ARBA00022679"/>
    </source>
</evidence>
<organism evidence="10 11">
    <name type="scientific">Dentipellis fragilis</name>
    <dbReference type="NCBI Taxonomy" id="205917"/>
    <lineage>
        <taxon>Eukaryota</taxon>
        <taxon>Fungi</taxon>
        <taxon>Dikarya</taxon>
        <taxon>Basidiomycota</taxon>
        <taxon>Agaricomycotina</taxon>
        <taxon>Agaricomycetes</taxon>
        <taxon>Russulales</taxon>
        <taxon>Hericiaceae</taxon>
        <taxon>Dentipellis</taxon>
    </lineage>
</organism>
<feature type="compositionally biased region" description="Polar residues" evidence="8">
    <location>
        <begin position="7"/>
        <end position="22"/>
    </location>
</feature>
<dbReference type="OrthoDB" id="2162449at2759"/>
<dbReference type="PROSITE" id="PS51374">
    <property type="entry name" value="NDPK_LIKE"/>
    <property type="match status" value="1"/>
</dbReference>
<evidence type="ECO:0000313" key="10">
    <source>
        <dbReference type="EMBL" id="TFY65662.1"/>
    </source>
</evidence>
<dbReference type="AlphaFoldDB" id="A0A4Y9YU12"/>
<dbReference type="GO" id="GO:0016301">
    <property type="term" value="F:kinase activity"/>
    <property type="evidence" value="ECO:0007669"/>
    <property type="project" value="UniProtKB-KW"/>
</dbReference>
<keyword evidence="4" id="KW-0547">Nucleotide-binding</keyword>
<dbReference type="Proteomes" id="UP000298327">
    <property type="component" value="Unassembled WGS sequence"/>
</dbReference>
<keyword evidence="11" id="KW-1185">Reference proteome</keyword>
<dbReference type="PANTHER" id="PTHR46161:SF3">
    <property type="entry name" value="NUCLEOSIDE DIPHOSPHATE KINASE DDB_G0292928-RELATED"/>
    <property type="match status" value="1"/>
</dbReference>
<evidence type="ECO:0000256" key="5">
    <source>
        <dbReference type="ARBA" id="ARBA00022777"/>
    </source>
</evidence>
<proteinExistence type="inferred from homology"/>
<evidence type="ECO:0000256" key="8">
    <source>
        <dbReference type="SAM" id="MobiDB-lite"/>
    </source>
</evidence>
<comment type="caution">
    <text evidence="7">Lacks conserved residue(s) required for the propagation of feature annotation.</text>
</comment>
<comment type="caution">
    <text evidence="10">The sequence shown here is derived from an EMBL/GenBank/DDBJ whole genome shotgun (WGS) entry which is preliminary data.</text>
</comment>
<feature type="compositionally biased region" description="Polar residues" evidence="8">
    <location>
        <begin position="485"/>
        <end position="495"/>
    </location>
</feature>
<comment type="similarity">
    <text evidence="1 7">Belongs to the NDK family.</text>
</comment>
<feature type="compositionally biased region" description="Polar residues" evidence="8">
    <location>
        <begin position="204"/>
        <end position="220"/>
    </location>
</feature>
<evidence type="ECO:0000256" key="1">
    <source>
        <dbReference type="ARBA" id="ARBA00008142"/>
    </source>
</evidence>
<dbReference type="Gene3D" id="3.30.70.141">
    <property type="entry name" value="Nucleoside diphosphate kinase-like domain"/>
    <property type="match status" value="1"/>
</dbReference>
<gene>
    <name evidence="10" type="ORF">EVG20_g5427</name>
</gene>
<dbReference type="InterPro" id="IPR036850">
    <property type="entry name" value="NDK-like_dom_sf"/>
</dbReference>
<evidence type="ECO:0000259" key="9">
    <source>
        <dbReference type="SMART" id="SM00562"/>
    </source>
</evidence>
<evidence type="ECO:0000256" key="2">
    <source>
        <dbReference type="ARBA" id="ARBA00017632"/>
    </source>
</evidence>
<dbReference type="InterPro" id="IPR034907">
    <property type="entry name" value="NDK-like_dom"/>
</dbReference>
<evidence type="ECO:0000256" key="4">
    <source>
        <dbReference type="ARBA" id="ARBA00022741"/>
    </source>
</evidence>
<evidence type="ECO:0000256" key="6">
    <source>
        <dbReference type="ARBA" id="ARBA00022840"/>
    </source>
</evidence>
<feature type="compositionally biased region" description="Low complexity" evidence="8">
    <location>
        <begin position="390"/>
        <end position="425"/>
    </location>
</feature>
<reference evidence="10 11" key="1">
    <citation type="submission" date="2019-02" db="EMBL/GenBank/DDBJ databases">
        <title>Genome sequencing of the rare red list fungi Dentipellis fragilis.</title>
        <authorList>
            <person name="Buettner E."/>
            <person name="Kellner H."/>
        </authorList>
    </citation>
    <scope>NUCLEOTIDE SEQUENCE [LARGE SCALE GENOMIC DNA]</scope>
    <source>
        <strain evidence="10 11">DSM 105465</strain>
    </source>
</reference>
<evidence type="ECO:0000313" key="11">
    <source>
        <dbReference type="Proteomes" id="UP000298327"/>
    </source>
</evidence>
<feature type="region of interest" description="Disordered" evidence="8">
    <location>
        <begin position="198"/>
        <end position="228"/>
    </location>
</feature>
<name>A0A4Y9YU12_9AGAM</name>
<keyword evidence="5" id="KW-0418">Kinase</keyword>
<dbReference type="SUPFAM" id="SSF54919">
    <property type="entry name" value="Nucleoside diphosphate kinase, NDK"/>
    <property type="match status" value="1"/>
</dbReference>
<dbReference type="PANTHER" id="PTHR46161">
    <property type="entry name" value="NUCLEOSIDE DIPHOSPHATE KINASE"/>
    <property type="match status" value="1"/>
</dbReference>